<evidence type="ECO:0000256" key="1">
    <source>
        <dbReference type="SAM" id="MobiDB-lite"/>
    </source>
</evidence>
<feature type="compositionally biased region" description="Pro residues" evidence="1">
    <location>
        <begin position="1"/>
        <end position="10"/>
    </location>
</feature>
<evidence type="ECO:0000313" key="2">
    <source>
        <dbReference type="EMBL" id="KAJ2936221.1"/>
    </source>
</evidence>
<dbReference type="AlphaFoldDB" id="A0A9W8JI98"/>
<evidence type="ECO:0000313" key="3">
    <source>
        <dbReference type="Proteomes" id="UP001140091"/>
    </source>
</evidence>
<dbReference type="Proteomes" id="UP001140091">
    <property type="component" value="Unassembled WGS sequence"/>
</dbReference>
<reference evidence="2" key="1">
    <citation type="submission" date="2022-06" db="EMBL/GenBank/DDBJ databases">
        <title>Genome Sequence of Candolleomyces eurysporus.</title>
        <authorList>
            <person name="Buettner E."/>
        </authorList>
    </citation>
    <scope>NUCLEOTIDE SEQUENCE</scope>
    <source>
        <strain evidence="2">VTCC 930004</strain>
    </source>
</reference>
<accession>A0A9W8JI98</accession>
<keyword evidence="3" id="KW-1185">Reference proteome</keyword>
<dbReference type="PANTHER" id="PTHR38846:SF1">
    <property type="entry name" value="C3H1-TYPE DOMAIN-CONTAINING PROTEIN"/>
    <property type="match status" value="1"/>
</dbReference>
<dbReference type="PANTHER" id="PTHR38846">
    <property type="entry name" value="C3H1-TYPE DOMAIN-CONTAINING PROTEIN"/>
    <property type="match status" value="1"/>
</dbReference>
<feature type="non-terminal residue" evidence="2">
    <location>
        <position position="301"/>
    </location>
</feature>
<protein>
    <submittedName>
        <fullName evidence="2">Uncharacterized protein</fullName>
    </submittedName>
</protein>
<gene>
    <name evidence="2" type="ORF">H1R20_g870</name>
</gene>
<dbReference type="EMBL" id="JANBPK010000136">
    <property type="protein sequence ID" value="KAJ2936221.1"/>
    <property type="molecule type" value="Genomic_DNA"/>
</dbReference>
<name>A0A9W8JI98_9AGAR</name>
<feature type="region of interest" description="Disordered" evidence="1">
    <location>
        <begin position="1"/>
        <end position="24"/>
    </location>
</feature>
<sequence length="301" mass="34135">MSSANAPPPVGQSGGPKRSGWWWKKRKERLKKRQAVENVREAQKIPASPLIKELPHDATAAEATVAAAVQNNPEAGIVVSAKKRRNKQRMKKKKKKKTVKDDDSVKLVLTEEAVLSEPESEPIPDGPLKRWFAQYEGFNYHASLAPTQEFRRLCSTMDWKRGGLEALEARADFGRAIVSQFNYTYGEDADDLSAWQRLCRRIGIDPIPDKLEEAKERVCNTHINLVDLIGDTVVRKFPSEKALSNYTRKTKKTFPQSATSGTLLYLLLRRIHFPPPEGSRRNANNDIIQENLEPEPERMHD</sequence>
<comment type="caution">
    <text evidence="2">The sequence shown here is derived from an EMBL/GenBank/DDBJ whole genome shotgun (WGS) entry which is preliminary data.</text>
</comment>
<dbReference type="OrthoDB" id="6105938at2759"/>
<proteinExistence type="predicted"/>
<feature type="region of interest" description="Disordered" evidence="1">
    <location>
        <begin position="276"/>
        <end position="301"/>
    </location>
</feature>
<organism evidence="2 3">
    <name type="scientific">Candolleomyces eurysporus</name>
    <dbReference type="NCBI Taxonomy" id="2828524"/>
    <lineage>
        <taxon>Eukaryota</taxon>
        <taxon>Fungi</taxon>
        <taxon>Dikarya</taxon>
        <taxon>Basidiomycota</taxon>
        <taxon>Agaricomycotina</taxon>
        <taxon>Agaricomycetes</taxon>
        <taxon>Agaricomycetidae</taxon>
        <taxon>Agaricales</taxon>
        <taxon>Agaricineae</taxon>
        <taxon>Psathyrellaceae</taxon>
        <taxon>Candolleomyces</taxon>
    </lineage>
</organism>